<dbReference type="InterPro" id="IPR036388">
    <property type="entry name" value="WH-like_DNA-bd_sf"/>
</dbReference>
<dbReference type="Pfam" id="PF00931">
    <property type="entry name" value="NB-ARC"/>
    <property type="match status" value="1"/>
</dbReference>
<dbReference type="PANTHER" id="PTHR23155:SF1232">
    <property type="entry name" value="OS09G0270700 PROTEIN"/>
    <property type="match status" value="1"/>
</dbReference>
<dbReference type="InterPro" id="IPR041118">
    <property type="entry name" value="Rx_N"/>
</dbReference>
<dbReference type="SUPFAM" id="SSF52058">
    <property type="entry name" value="L domain-like"/>
    <property type="match status" value="1"/>
</dbReference>
<dbReference type="Proteomes" id="UP000283530">
    <property type="component" value="Unassembled WGS sequence"/>
</dbReference>
<keyword evidence="3" id="KW-0611">Plant defense</keyword>
<dbReference type="InterPro" id="IPR032675">
    <property type="entry name" value="LRR_dom_sf"/>
</dbReference>
<evidence type="ECO:0000259" key="7">
    <source>
        <dbReference type="Pfam" id="PF23559"/>
    </source>
</evidence>
<evidence type="ECO:0000313" key="9">
    <source>
        <dbReference type="EMBL" id="RWR84921.1"/>
    </source>
</evidence>
<dbReference type="FunFam" id="1.10.10.10:FF:000322">
    <property type="entry name" value="Probable disease resistance protein At1g63360"/>
    <property type="match status" value="1"/>
</dbReference>
<dbReference type="Pfam" id="PF18052">
    <property type="entry name" value="Rx_N"/>
    <property type="match status" value="1"/>
</dbReference>
<dbReference type="Gene3D" id="1.20.5.4130">
    <property type="match status" value="1"/>
</dbReference>
<keyword evidence="1" id="KW-0677">Repeat</keyword>
<evidence type="ECO:0000259" key="8">
    <source>
        <dbReference type="Pfam" id="PF23598"/>
    </source>
</evidence>
<dbReference type="Pfam" id="PF23598">
    <property type="entry name" value="LRR_14"/>
    <property type="match status" value="1"/>
</dbReference>
<keyword evidence="2" id="KW-0547">Nucleotide-binding</keyword>
<feature type="domain" description="NB-ARC" evidence="5">
    <location>
        <begin position="168"/>
        <end position="347"/>
    </location>
</feature>
<feature type="domain" description="Disease resistance R13L4/SHOC-2-like LRR" evidence="8">
    <location>
        <begin position="543"/>
        <end position="820"/>
    </location>
</feature>
<protein>
    <submittedName>
        <fullName evidence="9">Disease resistance protein RPM1-like protein</fullName>
    </submittedName>
</protein>
<dbReference type="AlphaFoldDB" id="A0A443P2C8"/>
<dbReference type="SUPFAM" id="SSF52540">
    <property type="entry name" value="P-loop containing nucleoside triphosphate hydrolases"/>
    <property type="match status" value="1"/>
</dbReference>
<dbReference type="EMBL" id="QPKB01000005">
    <property type="protein sequence ID" value="RWR84921.1"/>
    <property type="molecule type" value="Genomic_DNA"/>
</dbReference>
<dbReference type="InterPro" id="IPR038005">
    <property type="entry name" value="RX-like_CC"/>
</dbReference>
<reference evidence="9 10" key="1">
    <citation type="journal article" date="2019" name="Nat. Plants">
        <title>Stout camphor tree genome fills gaps in understanding of flowering plant genome evolution.</title>
        <authorList>
            <person name="Chaw S.M."/>
            <person name="Liu Y.C."/>
            <person name="Wu Y.W."/>
            <person name="Wang H.Y."/>
            <person name="Lin C.I."/>
            <person name="Wu C.S."/>
            <person name="Ke H.M."/>
            <person name="Chang L.Y."/>
            <person name="Hsu C.Y."/>
            <person name="Yang H.T."/>
            <person name="Sudianto E."/>
            <person name="Hsu M.H."/>
            <person name="Wu K.P."/>
            <person name="Wang L.N."/>
            <person name="Leebens-Mack J.H."/>
            <person name="Tsai I.J."/>
        </authorList>
    </citation>
    <scope>NUCLEOTIDE SEQUENCE [LARGE SCALE GENOMIC DNA]</scope>
    <source>
        <strain evidence="10">cv. Chaw 1501</strain>
        <tissue evidence="9">Young leaves</tissue>
    </source>
</reference>
<dbReference type="Pfam" id="PF23559">
    <property type="entry name" value="WHD_DRP"/>
    <property type="match status" value="1"/>
</dbReference>
<evidence type="ECO:0000256" key="3">
    <source>
        <dbReference type="ARBA" id="ARBA00022821"/>
    </source>
</evidence>
<dbReference type="Gene3D" id="3.80.10.10">
    <property type="entry name" value="Ribonuclease Inhibitor"/>
    <property type="match status" value="1"/>
</dbReference>
<keyword evidence="10" id="KW-1185">Reference proteome</keyword>
<accession>A0A443P2C8</accession>
<name>A0A443P2C8_9MAGN</name>
<evidence type="ECO:0000256" key="4">
    <source>
        <dbReference type="SAM" id="MobiDB-lite"/>
    </source>
</evidence>
<dbReference type="Gene3D" id="3.40.50.300">
    <property type="entry name" value="P-loop containing nucleotide triphosphate hydrolases"/>
    <property type="match status" value="1"/>
</dbReference>
<dbReference type="GO" id="GO:0098542">
    <property type="term" value="P:defense response to other organism"/>
    <property type="evidence" value="ECO:0007669"/>
    <property type="project" value="TreeGrafter"/>
</dbReference>
<feature type="domain" description="Disease resistance protein winged helix" evidence="7">
    <location>
        <begin position="431"/>
        <end position="501"/>
    </location>
</feature>
<dbReference type="PRINTS" id="PR00364">
    <property type="entry name" value="DISEASERSIST"/>
</dbReference>
<dbReference type="STRING" id="337451.A0A443P2C8"/>
<evidence type="ECO:0000259" key="6">
    <source>
        <dbReference type="Pfam" id="PF18052"/>
    </source>
</evidence>
<evidence type="ECO:0000259" key="5">
    <source>
        <dbReference type="Pfam" id="PF00931"/>
    </source>
</evidence>
<dbReference type="Gene3D" id="1.10.10.10">
    <property type="entry name" value="Winged helix-like DNA-binding domain superfamily/Winged helix DNA-binding domain"/>
    <property type="match status" value="1"/>
</dbReference>
<dbReference type="InterPro" id="IPR055414">
    <property type="entry name" value="LRR_R13L4/SHOC2-like"/>
</dbReference>
<dbReference type="InterPro" id="IPR027417">
    <property type="entry name" value="P-loop_NTPase"/>
</dbReference>
<dbReference type="InterPro" id="IPR058922">
    <property type="entry name" value="WHD_DRP"/>
</dbReference>
<evidence type="ECO:0000256" key="1">
    <source>
        <dbReference type="ARBA" id="ARBA00022737"/>
    </source>
</evidence>
<dbReference type="InterPro" id="IPR042197">
    <property type="entry name" value="Apaf_helical"/>
</dbReference>
<evidence type="ECO:0000256" key="2">
    <source>
        <dbReference type="ARBA" id="ARBA00022741"/>
    </source>
</evidence>
<gene>
    <name evidence="9" type="ORF">CKAN_01375700</name>
</gene>
<evidence type="ECO:0000313" key="10">
    <source>
        <dbReference type="Proteomes" id="UP000283530"/>
    </source>
</evidence>
<sequence>MAESAVAFLLQTLGSLLQQEPSLVQGFRSSLDEIRLELQSMHFFLKDADRKMYSDDGAKTWVGQVREAAYKVEDIIDEYRYNVVANEDRGGVTRLVLQHYYTRQTASELQAIKSKICEISERRKRYDFQIEQGSTSSQTKGDHEDSENWQRSAKRQRFIPDEDIVGIEKNKDFLMRRLMDKNPERVVISVVGMAGVGKTTLVTKAYDSPQLKNHFNCHALITVSQSYKFDELLRSLIKELYKSCSELIPYAALGKMNTSDLVEMVFDYLQKKERYVIILDDVWESTVWEDTLVAFPNNRCGARIIITTRNENVISSSFGVENVLRVGSLHNEDAFVLFCKKAFGNNDCPWELKPYAKRLVQKCEGLPLALVAIGRLMSRKEKSSPEWKKVEASLSWQLRNNKELERLKNILLLSFNDLPHNLKCCFLYCSLFPEDYIIPQKRLIRLWVAEGFIKKQGRLTLEEVAAEYIKELTCRSLLQIEADHERIRICLRMHDVFRELALEIAREEKFCDAHVAKEEIQSNEARRLSFHYFIGSIQSSSCHLRSLMLFSTEIPSLSLDSIAPSIKLLRVLDLRDSSICSVPDELVELFNLRYLSLRNTNVEKLPESIGRLQNLQTLDIRDSKIKTLPKGVEKLKKLRHLYTYGYNDSMCFDFYDFAQAPTGICNLKCLQTLHCIGANNEIVKEVGRLTQLRKLTIRDVKSFHWDELCASLQKLESLLMLQVKVTREEEMLHLDNLFRPPIHLEKLMLSGRLEKLPPWIRSLQDLTRVTLHWSRLNEDPFTFLQALPNLVNIRLVYAYVGKEIYIRRGSFLKLKSLTFAKLPRLEMILIEKESLSCIRNINLIDCPELKNIPEGIQYLTSLQELWLREMSGEFLRRIRQDRGVTLQHIFPRLQGPSVVETPMFFCGRYFKVLSMVLKKEDERTHLSKYNMELTKLEHVPPLVVNGQ</sequence>
<comment type="caution">
    <text evidence="9">The sequence shown here is derived from an EMBL/GenBank/DDBJ whole genome shotgun (WGS) entry which is preliminary data.</text>
</comment>
<dbReference type="InterPro" id="IPR002182">
    <property type="entry name" value="NB-ARC"/>
</dbReference>
<dbReference type="GO" id="GO:0043531">
    <property type="term" value="F:ADP binding"/>
    <property type="evidence" value="ECO:0007669"/>
    <property type="project" value="InterPro"/>
</dbReference>
<feature type="region of interest" description="Disordered" evidence="4">
    <location>
        <begin position="128"/>
        <end position="153"/>
    </location>
</feature>
<dbReference type="PANTHER" id="PTHR23155">
    <property type="entry name" value="DISEASE RESISTANCE PROTEIN RP"/>
    <property type="match status" value="1"/>
</dbReference>
<dbReference type="CDD" id="cd14798">
    <property type="entry name" value="RX-CC_like"/>
    <property type="match status" value="1"/>
</dbReference>
<organism evidence="9 10">
    <name type="scientific">Cinnamomum micranthum f. kanehirae</name>
    <dbReference type="NCBI Taxonomy" id="337451"/>
    <lineage>
        <taxon>Eukaryota</taxon>
        <taxon>Viridiplantae</taxon>
        <taxon>Streptophyta</taxon>
        <taxon>Embryophyta</taxon>
        <taxon>Tracheophyta</taxon>
        <taxon>Spermatophyta</taxon>
        <taxon>Magnoliopsida</taxon>
        <taxon>Magnoliidae</taxon>
        <taxon>Laurales</taxon>
        <taxon>Lauraceae</taxon>
        <taxon>Cinnamomum</taxon>
    </lineage>
</organism>
<dbReference type="InterPro" id="IPR044974">
    <property type="entry name" value="Disease_R_plants"/>
</dbReference>
<feature type="domain" description="Disease resistance N-terminal" evidence="6">
    <location>
        <begin position="5"/>
        <end position="87"/>
    </location>
</feature>
<dbReference type="OrthoDB" id="598235at2759"/>
<dbReference type="FunFam" id="3.40.50.300:FF:001091">
    <property type="entry name" value="Probable disease resistance protein At1g61300"/>
    <property type="match status" value="1"/>
</dbReference>
<proteinExistence type="predicted"/>
<dbReference type="Gene3D" id="1.10.8.430">
    <property type="entry name" value="Helical domain of apoptotic protease-activating factors"/>
    <property type="match status" value="1"/>
</dbReference>